<reference evidence="2" key="1">
    <citation type="journal article" date="2019" name="Int. J. Syst. Evol. Microbiol.">
        <title>The Global Catalogue of Microorganisms (GCM) 10K type strain sequencing project: providing services to taxonomists for standard genome sequencing and annotation.</title>
        <authorList>
            <consortium name="The Broad Institute Genomics Platform"/>
            <consortium name="The Broad Institute Genome Sequencing Center for Infectious Disease"/>
            <person name="Wu L."/>
            <person name="Ma J."/>
        </authorList>
    </citation>
    <scope>NUCLEOTIDE SEQUENCE [LARGE SCALE GENOMIC DNA]</scope>
    <source>
        <strain evidence="2">CGMCC 4.7246</strain>
    </source>
</reference>
<dbReference type="EMBL" id="JBHSQO010000004">
    <property type="protein sequence ID" value="MFC6088917.1"/>
    <property type="molecule type" value="Genomic_DNA"/>
</dbReference>
<name>A0ABW1P2J8_9PSEU</name>
<evidence type="ECO:0000313" key="2">
    <source>
        <dbReference type="Proteomes" id="UP001596220"/>
    </source>
</evidence>
<evidence type="ECO:0000313" key="1">
    <source>
        <dbReference type="EMBL" id="MFC6088917.1"/>
    </source>
</evidence>
<accession>A0ABW1P2J8</accession>
<proteinExistence type="predicted"/>
<evidence type="ECO:0008006" key="3">
    <source>
        <dbReference type="Google" id="ProtNLM"/>
    </source>
</evidence>
<protein>
    <recommendedName>
        <fullName evidence="3">Tetratricopeptide repeat protein</fullName>
    </recommendedName>
</protein>
<dbReference type="Proteomes" id="UP001596220">
    <property type="component" value="Unassembled WGS sequence"/>
</dbReference>
<keyword evidence="2" id="KW-1185">Reference proteome</keyword>
<comment type="caution">
    <text evidence="1">The sequence shown here is derived from an EMBL/GenBank/DDBJ whole genome shotgun (WGS) entry which is preliminary data.</text>
</comment>
<gene>
    <name evidence="1" type="ORF">ACFP3R_06505</name>
</gene>
<dbReference type="RefSeq" id="WP_380633771.1">
    <property type="nucleotide sequence ID" value="NZ_JBHSQO010000004.1"/>
</dbReference>
<organism evidence="1 2">
    <name type="scientific">Saccharothrix lopnurensis</name>
    <dbReference type="NCBI Taxonomy" id="1670621"/>
    <lineage>
        <taxon>Bacteria</taxon>
        <taxon>Bacillati</taxon>
        <taxon>Actinomycetota</taxon>
        <taxon>Actinomycetes</taxon>
        <taxon>Pseudonocardiales</taxon>
        <taxon>Pseudonocardiaceae</taxon>
        <taxon>Saccharothrix</taxon>
    </lineage>
</organism>
<sequence>MNDDRGAVDALADLAVALHLSGDAEAASARWRNALDLLAAHPDDPGVGALRANPR</sequence>